<keyword evidence="1" id="KW-0472">Membrane</keyword>
<comment type="caution">
    <text evidence="2">The sequence shown here is derived from an EMBL/GenBank/DDBJ whole genome shotgun (WGS) entry which is preliminary data.</text>
</comment>
<gene>
    <name evidence="2" type="ORF">OIU77_027143</name>
</gene>
<protein>
    <recommendedName>
        <fullName evidence="4">Transmembrane protein</fullName>
    </recommendedName>
</protein>
<evidence type="ECO:0000256" key="1">
    <source>
        <dbReference type="SAM" id="Phobius"/>
    </source>
</evidence>
<feature type="transmembrane region" description="Helical" evidence="1">
    <location>
        <begin position="12"/>
        <end position="32"/>
    </location>
</feature>
<dbReference type="Proteomes" id="UP001141253">
    <property type="component" value="Chromosome 3"/>
</dbReference>
<sequence>MVRAAVRVVLPWSTWPIVPMLTWGFFLSNFPLAARTVRVRWRVVVRGEVEEVVVKRGRKEDERMDFEGSLEVGIRERVGVEVLAVVVEWWG</sequence>
<proteinExistence type="predicted"/>
<organism evidence="2 3">
    <name type="scientific">Salix suchowensis</name>
    <dbReference type="NCBI Taxonomy" id="1278906"/>
    <lineage>
        <taxon>Eukaryota</taxon>
        <taxon>Viridiplantae</taxon>
        <taxon>Streptophyta</taxon>
        <taxon>Embryophyta</taxon>
        <taxon>Tracheophyta</taxon>
        <taxon>Spermatophyta</taxon>
        <taxon>Magnoliopsida</taxon>
        <taxon>eudicotyledons</taxon>
        <taxon>Gunneridae</taxon>
        <taxon>Pentapetalae</taxon>
        <taxon>rosids</taxon>
        <taxon>fabids</taxon>
        <taxon>Malpighiales</taxon>
        <taxon>Salicaceae</taxon>
        <taxon>Saliceae</taxon>
        <taxon>Salix</taxon>
    </lineage>
</organism>
<reference evidence="2" key="2">
    <citation type="journal article" date="2023" name="Int. J. Mol. Sci.">
        <title>De Novo Assembly and Annotation of 11 Diverse Shrub Willow (Salix) Genomes Reveals Novel Gene Organization in Sex-Linked Regions.</title>
        <authorList>
            <person name="Hyden B."/>
            <person name="Feng K."/>
            <person name="Yates T.B."/>
            <person name="Jawdy S."/>
            <person name="Cereghino C."/>
            <person name="Smart L.B."/>
            <person name="Muchero W."/>
        </authorList>
    </citation>
    <scope>NUCLEOTIDE SEQUENCE</scope>
    <source>
        <tissue evidence="2">Shoot tip</tissue>
    </source>
</reference>
<keyword evidence="1" id="KW-1133">Transmembrane helix</keyword>
<keyword evidence="3" id="KW-1185">Reference proteome</keyword>
<evidence type="ECO:0000313" key="2">
    <source>
        <dbReference type="EMBL" id="KAJ6388724.1"/>
    </source>
</evidence>
<reference evidence="2" key="1">
    <citation type="submission" date="2022-10" db="EMBL/GenBank/DDBJ databases">
        <authorList>
            <person name="Hyden B.L."/>
            <person name="Feng K."/>
            <person name="Yates T."/>
            <person name="Jawdy S."/>
            <person name="Smart L.B."/>
            <person name="Muchero W."/>
        </authorList>
    </citation>
    <scope>NUCLEOTIDE SEQUENCE</scope>
    <source>
        <tissue evidence="2">Shoot tip</tissue>
    </source>
</reference>
<dbReference type="EMBL" id="JAPFFI010000007">
    <property type="protein sequence ID" value="KAJ6388724.1"/>
    <property type="molecule type" value="Genomic_DNA"/>
</dbReference>
<accession>A0ABQ9BNJ7</accession>
<name>A0ABQ9BNJ7_9ROSI</name>
<keyword evidence="1" id="KW-0812">Transmembrane</keyword>
<evidence type="ECO:0000313" key="3">
    <source>
        <dbReference type="Proteomes" id="UP001141253"/>
    </source>
</evidence>
<evidence type="ECO:0008006" key="4">
    <source>
        <dbReference type="Google" id="ProtNLM"/>
    </source>
</evidence>